<feature type="transmembrane region" description="Helical" evidence="2">
    <location>
        <begin position="169"/>
        <end position="190"/>
    </location>
</feature>
<reference evidence="3 4" key="1">
    <citation type="submission" date="2016-11" db="EMBL/GenBank/DDBJ databases">
        <authorList>
            <person name="Jaros S."/>
            <person name="Januszkiewicz K."/>
            <person name="Wedrychowicz H."/>
        </authorList>
    </citation>
    <scope>NUCLEOTIDE SEQUENCE [LARGE SCALE GENOMIC DNA]</scope>
    <source>
        <strain evidence="3 4">DSM 46144</strain>
    </source>
</reference>
<keyword evidence="2" id="KW-0812">Transmembrane</keyword>
<dbReference type="RefSeq" id="WP_084741551.1">
    <property type="nucleotide sequence ID" value="NZ_FRCS01000006.1"/>
</dbReference>
<keyword evidence="2" id="KW-0472">Membrane</keyword>
<evidence type="ECO:0000256" key="1">
    <source>
        <dbReference type="SAM" id="MobiDB-lite"/>
    </source>
</evidence>
<sequence length="212" mass="22952">MAMRGENGVGGGEWRRDRPSDAGRRLADVLALEYGHLKEEQRARIATRDNLVYTTLAAQAVLAGTALTSGRPQVLLLVPLVCAVLGWTRIVNDLKITHIRRYIDGVLRPRLQAWSASREPVLAWEVAHRAGTQYRVQKAGQILVDLLLYCVPSLAAPVVAVLLSDSDPAVVVAAAPACLVAVALGLLAVLASERPRWTPWDAEDGTRADPAR</sequence>
<dbReference type="AlphaFoldDB" id="A0A1M7R171"/>
<evidence type="ECO:0000313" key="3">
    <source>
        <dbReference type="EMBL" id="SHN38513.1"/>
    </source>
</evidence>
<proteinExistence type="predicted"/>
<organism evidence="3 4">
    <name type="scientific">Cryptosporangium aurantiacum</name>
    <dbReference type="NCBI Taxonomy" id="134849"/>
    <lineage>
        <taxon>Bacteria</taxon>
        <taxon>Bacillati</taxon>
        <taxon>Actinomycetota</taxon>
        <taxon>Actinomycetes</taxon>
        <taxon>Cryptosporangiales</taxon>
        <taxon>Cryptosporangiaceae</taxon>
        <taxon>Cryptosporangium</taxon>
    </lineage>
</organism>
<gene>
    <name evidence="3" type="ORF">SAMN05443668_10689</name>
</gene>
<dbReference type="Proteomes" id="UP000184440">
    <property type="component" value="Unassembled WGS sequence"/>
</dbReference>
<dbReference type="EMBL" id="FRCS01000006">
    <property type="protein sequence ID" value="SHN38513.1"/>
    <property type="molecule type" value="Genomic_DNA"/>
</dbReference>
<keyword evidence="2" id="KW-1133">Transmembrane helix</keyword>
<feature type="transmembrane region" description="Helical" evidence="2">
    <location>
        <begin position="142"/>
        <end position="163"/>
    </location>
</feature>
<protein>
    <submittedName>
        <fullName evidence="3">Uncharacterized protein</fullName>
    </submittedName>
</protein>
<feature type="transmembrane region" description="Helical" evidence="2">
    <location>
        <begin position="51"/>
        <end position="68"/>
    </location>
</feature>
<name>A0A1M7R171_9ACTN</name>
<feature type="region of interest" description="Disordered" evidence="1">
    <location>
        <begin position="1"/>
        <end position="20"/>
    </location>
</feature>
<accession>A0A1M7R171</accession>
<evidence type="ECO:0000313" key="4">
    <source>
        <dbReference type="Proteomes" id="UP000184440"/>
    </source>
</evidence>
<keyword evidence="4" id="KW-1185">Reference proteome</keyword>
<evidence type="ECO:0000256" key="2">
    <source>
        <dbReference type="SAM" id="Phobius"/>
    </source>
</evidence>
<dbReference type="STRING" id="134849.SAMN05443668_10689"/>
<feature type="transmembrane region" description="Helical" evidence="2">
    <location>
        <begin position="74"/>
        <end position="91"/>
    </location>
</feature>